<protein>
    <submittedName>
        <fullName evidence="1">Zinc-binding oxidoreductase</fullName>
    </submittedName>
</protein>
<keyword evidence="2" id="KW-1185">Reference proteome</keyword>
<organism evidence="1 2">
    <name type="scientific">Hypoxylon rubiginosum</name>
    <dbReference type="NCBI Taxonomy" id="110542"/>
    <lineage>
        <taxon>Eukaryota</taxon>
        <taxon>Fungi</taxon>
        <taxon>Dikarya</taxon>
        <taxon>Ascomycota</taxon>
        <taxon>Pezizomycotina</taxon>
        <taxon>Sordariomycetes</taxon>
        <taxon>Xylariomycetidae</taxon>
        <taxon>Xylariales</taxon>
        <taxon>Hypoxylaceae</taxon>
        <taxon>Hypoxylon</taxon>
    </lineage>
</organism>
<comment type="caution">
    <text evidence="1">The sequence shown here is derived from an EMBL/GenBank/DDBJ whole genome shotgun (WGS) entry which is preliminary data.</text>
</comment>
<gene>
    <name evidence="1" type="ORF">F4820DRAFT_441194</name>
</gene>
<dbReference type="Proteomes" id="UP001497700">
    <property type="component" value="Unassembled WGS sequence"/>
</dbReference>
<proteinExistence type="predicted"/>
<evidence type="ECO:0000313" key="1">
    <source>
        <dbReference type="EMBL" id="KAI4858960.1"/>
    </source>
</evidence>
<reference evidence="1 2" key="1">
    <citation type="journal article" date="2022" name="New Phytol.">
        <title>Ecological generalism drives hyperdiversity of secondary metabolite gene clusters in xylarialean endophytes.</title>
        <authorList>
            <person name="Franco M.E.E."/>
            <person name="Wisecaver J.H."/>
            <person name="Arnold A.E."/>
            <person name="Ju Y.M."/>
            <person name="Slot J.C."/>
            <person name="Ahrendt S."/>
            <person name="Moore L.P."/>
            <person name="Eastman K.E."/>
            <person name="Scott K."/>
            <person name="Konkel Z."/>
            <person name="Mondo S.J."/>
            <person name="Kuo A."/>
            <person name="Hayes R.D."/>
            <person name="Haridas S."/>
            <person name="Andreopoulos B."/>
            <person name="Riley R."/>
            <person name="LaButti K."/>
            <person name="Pangilinan J."/>
            <person name="Lipzen A."/>
            <person name="Amirebrahimi M."/>
            <person name="Yan J."/>
            <person name="Adam C."/>
            <person name="Keymanesh K."/>
            <person name="Ng V."/>
            <person name="Louie K."/>
            <person name="Northen T."/>
            <person name="Drula E."/>
            <person name="Henrissat B."/>
            <person name="Hsieh H.M."/>
            <person name="Youens-Clark K."/>
            <person name="Lutzoni F."/>
            <person name="Miadlikowska J."/>
            <person name="Eastwood D.C."/>
            <person name="Hamelin R.C."/>
            <person name="Grigoriev I.V."/>
            <person name="U'Ren J.M."/>
        </authorList>
    </citation>
    <scope>NUCLEOTIDE SEQUENCE [LARGE SCALE GENOMIC DNA]</scope>
    <source>
        <strain evidence="1 2">CBS 119005</strain>
    </source>
</reference>
<sequence length="338" mass="36596">MASTMKAWQWTTIQDKFENSIVLNHDVPVPDKSTLTSSQLLVEVITVAINPVDYKVPESGWIGNIMIRGRPATPGIDFCGRIVAKHQSNNSFTEGQLVFGSLKKVAKSGTLSQYTVVSVDECALLPDGVDPDQGAATGCAATTALQSVPSELIKPGSRVFINGGSGGVGTYTIQFAKALSARVTASCSARNAELCKSLGADEIIDYTETDVITVLKEQGQIYDLVIDNVGNLDLSRQSPAFMKKGATFMQVGIESVNARDILTVFGKMFWPGSILRFIQMKNEAAYFTQIGKWMTEGKVRAVIDEAFEFEDVPKAYEKLKTGRARGKIIVHVGNKASL</sequence>
<evidence type="ECO:0000313" key="2">
    <source>
        <dbReference type="Proteomes" id="UP001497700"/>
    </source>
</evidence>
<accession>A0ACB9YIV8</accession>
<dbReference type="EMBL" id="MU393669">
    <property type="protein sequence ID" value="KAI4858960.1"/>
    <property type="molecule type" value="Genomic_DNA"/>
</dbReference>
<name>A0ACB9YIV8_9PEZI</name>